<dbReference type="SUPFAM" id="SSF50475">
    <property type="entry name" value="FMN-binding split barrel"/>
    <property type="match status" value="1"/>
</dbReference>
<gene>
    <name evidence="1" type="ORF">JQM67_06550</name>
</gene>
<reference evidence="1 2" key="1">
    <citation type="submission" date="2020-12" db="EMBL/GenBank/DDBJ databases">
        <title>Whole genome sequences of gut porcine anaerobes.</title>
        <authorList>
            <person name="Kubasova T."/>
            <person name="Jahodarova E."/>
            <person name="Rychlik I."/>
        </authorList>
    </citation>
    <scope>NUCLEOTIDE SEQUENCE [LARGE SCALE GENOMIC DNA]</scope>
    <source>
        <strain evidence="1 2">An867</strain>
    </source>
</reference>
<proteinExistence type="predicted"/>
<dbReference type="PANTHER" id="PTHR34071">
    <property type="entry name" value="5-NITROIMIDAZOLE ANTIBIOTICS RESISTANCE PROTEIN, NIMA-FAMILY-RELATED PROTEIN-RELATED"/>
    <property type="match status" value="1"/>
</dbReference>
<dbReference type="Pfam" id="PF12900">
    <property type="entry name" value="Pyridox_ox_2"/>
    <property type="match status" value="1"/>
</dbReference>
<evidence type="ECO:0000313" key="2">
    <source>
        <dbReference type="Proteomes" id="UP001299220"/>
    </source>
</evidence>
<sequence length="107" mass="11616">MYFHAAEAGLKTELLRQNPRVCALFVREASVIEQKLTTRYVSVLVRGTAREITDSAEKCRALRLLCAKFAPSAADHAESTIQSAAAHTAVWCVEIDSITGKANPAQA</sequence>
<dbReference type="Gene3D" id="2.30.110.10">
    <property type="entry name" value="Electron Transport, Fmn-binding Protein, Chain A"/>
    <property type="match status" value="1"/>
</dbReference>
<keyword evidence="2" id="KW-1185">Reference proteome</keyword>
<dbReference type="InterPro" id="IPR012349">
    <property type="entry name" value="Split_barrel_FMN-bd"/>
</dbReference>
<dbReference type="InterPro" id="IPR024747">
    <property type="entry name" value="Pyridox_Oxase-rel"/>
</dbReference>
<organism evidence="1 2">
    <name type="scientific">Anaeromassilibacillus senegalensis</name>
    <dbReference type="NCBI Taxonomy" id="1673717"/>
    <lineage>
        <taxon>Bacteria</taxon>
        <taxon>Bacillati</taxon>
        <taxon>Bacillota</taxon>
        <taxon>Clostridia</taxon>
        <taxon>Eubacteriales</taxon>
        <taxon>Acutalibacteraceae</taxon>
        <taxon>Anaeromassilibacillus</taxon>
    </lineage>
</organism>
<comment type="caution">
    <text evidence="1">The sequence shown here is derived from an EMBL/GenBank/DDBJ whole genome shotgun (WGS) entry which is preliminary data.</text>
</comment>
<protein>
    <submittedName>
        <fullName evidence="1">Pyridoxamine 5'-phosphate oxidase family protein</fullName>
    </submittedName>
</protein>
<accession>A0ABS9CN25</accession>
<dbReference type="EMBL" id="JAFBIT010000002">
    <property type="protein sequence ID" value="MCF2652257.1"/>
    <property type="molecule type" value="Genomic_DNA"/>
</dbReference>
<dbReference type="PANTHER" id="PTHR34071:SF2">
    <property type="entry name" value="FLAVIN-NUCLEOTIDE-BINDING PROTEIN"/>
    <property type="match status" value="1"/>
</dbReference>
<dbReference type="Proteomes" id="UP001299220">
    <property type="component" value="Unassembled WGS sequence"/>
</dbReference>
<evidence type="ECO:0000313" key="1">
    <source>
        <dbReference type="EMBL" id="MCF2652257.1"/>
    </source>
</evidence>
<name>A0ABS9CN25_9FIRM</name>